<evidence type="ECO:0000256" key="1">
    <source>
        <dbReference type="SAM" id="MobiDB-lite"/>
    </source>
</evidence>
<evidence type="ECO:0000313" key="3">
    <source>
        <dbReference type="EMBL" id="MCS0634743.1"/>
    </source>
</evidence>
<accession>A0ABT2CBG1</accession>
<proteinExistence type="predicted"/>
<organism evidence="3 4">
    <name type="scientific">Streptomyces pyxinae</name>
    <dbReference type="NCBI Taxonomy" id="2970734"/>
    <lineage>
        <taxon>Bacteria</taxon>
        <taxon>Bacillati</taxon>
        <taxon>Actinomycetota</taxon>
        <taxon>Actinomycetes</taxon>
        <taxon>Kitasatosporales</taxon>
        <taxon>Streptomycetaceae</taxon>
        <taxon>Streptomyces</taxon>
    </lineage>
</organism>
<protein>
    <recommendedName>
        <fullName evidence="2">A-factor biosynthesis hotdog domain-containing protein</fullName>
    </recommendedName>
</protein>
<evidence type="ECO:0000313" key="4">
    <source>
        <dbReference type="Proteomes" id="UP001431313"/>
    </source>
</evidence>
<name>A0ABT2CBG1_9ACTN</name>
<dbReference type="InterPro" id="IPR005509">
    <property type="entry name" value="AfsA_hotdog_dom"/>
</dbReference>
<dbReference type="EMBL" id="JANUGQ010000002">
    <property type="protein sequence ID" value="MCS0634743.1"/>
    <property type="molecule type" value="Genomic_DNA"/>
</dbReference>
<gene>
    <name evidence="3" type="ORF">NX801_03535</name>
</gene>
<keyword evidence="4" id="KW-1185">Reference proteome</keyword>
<dbReference type="Pfam" id="PF03756">
    <property type="entry name" value="AfsA"/>
    <property type="match status" value="2"/>
</dbReference>
<sequence length="315" mass="34114">MTTSAARTAHTQSARTQAAQAARTTRTAQPVRGDLAYEYRLVWEASLLVDPEDPVFFDHPLDHVPAMMLVEGALRLAERAVTVVGSGRRMYTGRAAFRFGRFCELAPDPVVRVWSADEGVGTWDVEFRQGETVLGGGEVEWRAVPGGTAGDAVRAADGPEAEPVPPALVHRAHPENVLIGGFEDGPERAGSGGHRVRMLSPGPGHYYRRQSPETRSLGELMEGIRQFGILLAHEAREVELGRHFVVKGVEVDMERPVGRSEPLVLRSTSLPRQRGRGTGRLGFTIEAGDRPVGAALVSGTVVSSEAYQRIRGAAR</sequence>
<feature type="domain" description="A-factor biosynthesis hotdog" evidence="2">
    <location>
        <begin position="45"/>
        <end position="141"/>
    </location>
</feature>
<dbReference type="Proteomes" id="UP001431313">
    <property type="component" value="Unassembled WGS sequence"/>
</dbReference>
<comment type="caution">
    <text evidence="3">The sequence shown here is derived from an EMBL/GenBank/DDBJ whole genome shotgun (WGS) entry which is preliminary data.</text>
</comment>
<evidence type="ECO:0000259" key="2">
    <source>
        <dbReference type="Pfam" id="PF03756"/>
    </source>
</evidence>
<reference evidence="3" key="1">
    <citation type="submission" date="2022-08" db="EMBL/GenBank/DDBJ databases">
        <authorList>
            <person name="Somphong A."/>
            <person name="Phongsopitanun W."/>
        </authorList>
    </citation>
    <scope>NUCLEOTIDE SEQUENCE</scope>
    <source>
        <strain evidence="3">LP05-1</strain>
    </source>
</reference>
<feature type="domain" description="A-factor biosynthesis hotdog" evidence="2">
    <location>
        <begin position="168"/>
        <end position="298"/>
    </location>
</feature>
<feature type="region of interest" description="Disordered" evidence="1">
    <location>
        <begin position="1"/>
        <end position="27"/>
    </location>
</feature>
<dbReference type="RefSeq" id="WP_258785386.1">
    <property type="nucleotide sequence ID" value="NZ_JANUGQ010000002.1"/>
</dbReference>